<evidence type="ECO:0000313" key="2">
    <source>
        <dbReference type="Proteomes" id="UP000639772"/>
    </source>
</evidence>
<protein>
    <submittedName>
        <fullName evidence="1">Uncharacterized protein</fullName>
    </submittedName>
</protein>
<dbReference type="EMBL" id="JADCNM010000007">
    <property type="protein sequence ID" value="KAG0475574.1"/>
    <property type="molecule type" value="Genomic_DNA"/>
</dbReference>
<comment type="caution">
    <text evidence="1">The sequence shown here is derived from an EMBL/GenBank/DDBJ whole genome shotgun (WGS) entry which is preliminary data.</text>
</comment>
<gene>
    <name evidence="1" type="ORF">HPP92_015260</name>
</gene>
<organism evidence="1 2">
    <name type="scientific">Vanilla planifolia</name>
    <name type="common">Vanilla</name>
    <dbReference type="NCBI Taxonomy" id="51239"/>
    <lineage>
        <taxon>Eukaryota</taxon>
        <taxon>Viridiplantae</taxon>
        <taxon>Streptophyta</taxon>
        <taxon>Embryophyta</taxon>
        <taxon>Tracheophyta</taxon>
        <taxon>Spermatophyta</taxon>
        <taxon>Magnoliopsida</taxon>
        <taxon>Liliopsida</taxon>
        <taxon>Asparagales</taxon>
        <taxon>Orchidaceae</taxon>
        <taxon>Vanilloideae</taxon>
        <taxon>Vanilleae</taxon>
        <taxon>Vanilla</taxon>
    </lineage>
</organism>
<dbReference type="AlphaFoldDB" id="A0A835QT27"/>
<dbReference type="Proteomes" id="UP000639772">
    <property type="component" value="Chromosome 7"/>
</dbReference>
<sequence>MPSWSEMFRSASQWLLSELSSRIVDTSRSCILFCFMYNLRWLTARRKRGPTALYIARAHAVVLPAPQSCGGLTGLHFLRPLWAPLSDLPRRIQDALSPSWSNLFAMACPHPISRSCLSSAPLTPTSSSLLRRPPSSLRSSRFALTCLHMAACHLLASFLSFEHLGACPSSS</sequence>
<accession>A0A835QT27</accession>
<name>A0A835QT27_VANPL</name>
<proteinExistence type="predicted"/>
<reference evidence="1 2" key="1">
    <citation type="journal article" date="2020" name="Nat. Food">
        <title>A phased Vanilla planifolia genome enables genetic improvement of flavour and production.</title>
        <authorList>
            <person name="Hasing T."/>
            <person name="Tang H."/>
            <person name="Brym M."/>
            <person name="Khazi F."/>
            <person name="Huang T."/>
            <person name="Chambers A.H."/>
        </authorList>
    </citation>
    <scope>NUCLEOTIDE SEQUENCE [LARGE SCALE GENOMIC DNA]</scope>
    <source>
        <tissue evidence="1">Leaf</tissue>
    </source>
</reference>
<evidence type="ECO:0000313" key="1">
    <source>
        <dbReference type="EMBL" id="KAG0475574.1"/>
    </source>
</evidence>